<organism evidence="1 2">
    <name type="scientific">Albula glossodonta</name>
    <name type="common">roundjaw bonefish</name>
    <dbReference type="NCBI Taxonomy" id="121402"/>
    <lineage>
        <taxon>Eukaryota</taxon>
        <taxon>Metazoa</taxon>
        <taxon>Chordata</taxon>
        <taxon>Craniata</taxon>
        <taxon>Vertebrata</taxon>
        <taxon>Euteleostomi</taxon>
        <taxon>Actinopterygii</taxon>
        <taxon>Neopterygii</taxon>
        <taxon>Teleostei</taxon>
        <taxon>Albuliformes</taxon>
        <taxon>Albulidae</taxon>
        <taxon>Albula</taxon>
    </lineage>
</organism>
<proteinExistence type="predicted"/>
<dbReference type="AlphaFoldDB" id="A0A8T2NTA6"/>
<name>A0A8T2NTA6_9TELE</name>
<dbReference type="Proteomes" id="UP000824540">
    <property type="component" value="Unassembled WGS sequence"/>
</dbReference>
<evidence type="ECO:0000313" key="2">
    <source>
        <dbReference type="Proteomes" id="UP000824540"/>
    </source>
</evidence>
<dbReference type="EMBL" id="JAFBMS010000029">
    <property type="protein sequence ID" value="KAG9342331.1"/>
    <property type="molecule type" value="Genomic_DNA"/>
</dbReference>
<keyword evidence="2" id="KW-1185">Reference proteome</keyword>
<sequence>MGKHGVRVNLLVNNFRQLARSLILLAHYTSQFVEFSARSVSGFVVLARWTLLSAQYTVSVFESAYKHLSLWGRRSGGTALQSSRGRDTNSGQLIATYGLQPAISAKERGEVREGKGREGGRFGGAWYKSSSMCSLPPKVPVLCDCEERSFAVDQSGEKGRAFPSTQPQA</sequence>
<reference evidence="1" key="1">
    <citation type="thesis" date="2021" institute="BYU ScholarsArchive" country="Provo, UT, USA">
        <title>Applications of and Algorithms for Genome Assembly and Genomic Analyses with an Emphasis on Marine Teleosts.</title>
        <authorList>
            <person name="Pickett B.D."/>
        </authorList>
    </citation>
    <scope>NUCLEOTIDE SEQUENCE</scope>
    <source>
        <strain evidence="1">HI-2016</strain>
    </source>
</reference>
<evidence type="ECO:0000313" key="1">
    <source>
        <dbReference type="EMBL" id="KAG9342331.1"/>
    </source>
</evidence>
<dbReference type="OrthoDB" id="8945849at2759"/>
<gene>
    <name evidence="1" type="ORF">JZ751_016833</name>
</gene>
<protein>
    <submittedName>
        <fullName evidence="1">Uncharacterized protein</fullName>
    </submittedName>
</protein>
<accession>A0A8T2NTA6</accession>
<comment type="caution">
    <text evidence="1">The sequence shown here is derived from an EMBL/GenBank/DDBJ whole genome shotgun (WGS) entry which is preliminary data.</text>
</comment>